<evidence type="ECO:0000313" key="2">
    <source>
        <dbReference type="EMBL" id="MDR7133658.1"/>
    </source>
</evidence>
<keyword evidence="1" id="KW-0472">Membrane</keyword>
<dbReference type="EMBL" id="JAVDVY010000001">
    <property type="protein sequence ID" value="MDR7133658.1"/>
    <property type="molecule type" value="Genomic_DNA"/>
</dbReference>
<feature type="transmembrane region" description="Helical" evidence="1">
    <location>
        <begin position="105"/>
        <end position="126"/>
    </location>
</feature>
<name>A0ABU1W7T9_9GAMM</name>
<dbReference type="Proteomes" id="UP001251524">
    <property type="component" value="Unassembled WGS sequence"/>
</dbReference>
<reference evidence="2 3" key="1">
    <citation type="submission" date="2023-07" db="EMBL/GenBank/DDBJ databases">
        <title>Sorghum-associated microbial communities from plants grown in Nebraska, USA.</title>
        <authorList>
            <person name="Schachtman D."/>
        </authorList>
    </citation>
    <scope>NUCLEOTIDE SEQUENCE [LARGE SCALE GENOMIC DNA]</scope>
    <source>
        <strain evidence="2 3">BE198</strain>
    </source>
</reference>
<proteinExistence type="predicted"/>
<dbReference type="RefSeq" id="WP_310058694.1">
    <property type="nucleotide sequence ID" value="NZ_JAVDVY010000001.1"/>
</dbReference>
<keyword evidence="3" id="KW-1185">Reference proteome</keyword>
<evidence type="ECO:0008006" key="4">
    <source>
        <dbReference type="Google" id="ProtNLM"/>
    </source>
</evidence>
<gene>
    <name evidence="2" type="ORF">J2X06_000842</name>
</gene>
<organism evidence="2 3">
    <name type="scientific">Lysobacter niastensis</name>
    <dbReference type="NCBI Taxonomy" id="380629"/>
    <lineage>
        <taxon>Bacteria</taxon>
        <taxon>Pseudomonadati</taxon>
        <taxon>Pseudomonadota</taxon>
        <taxon>Gammaproteobacteria</taxon>
        <taxon>Lysobacterales</taxon>
        <taxon>Lysobacteraceae</taxon>
        <taxon>Lysobacter</taxon>
    </lineage>
</organism>
<protein>
    <recommendedName>
        <fullName evidence="4">NAD/FAD-utilizing enzyme</fullName>
    </recommendedName>
</protein>
<accession>A0ABU1W7T9</accession>
<keyword evidence="1" id="KW-1133">Transmembrane helix</keyword>
<evidence type="ECO:0000256" key="1">
    <source>
        <dbReference type="SAM" id="Phobius"/>
    </source>
</evidence>
<evidence type="ECO:0000313" key="3">
    <source>
        <dbReference type="Proteomes" id="UP001251524"/>
    </source>
</evidence>
<feature type="transmembrane region" description="Helical" evidence="1">
    <location>
        <begin position="73"/>
        <end position="99"/>
    </location>
</feature>
<comment type="caution">
    <text evidence="2">The sequence shown here is derived from an EMBL/GenBank/DDBJ whole genome shotgun (WGS) entry which is preliminary data.</text>
</comment>
<keyword evidence="1" id="KW-0812">Transmembrane</keyword>
<sequence length="176" mass="18836">MAEHVITGEVSNSKVAAVLGNEVEAQRVADHLRRSLDLPRSQVQLITSRDPRVGRKLEPESHGIFLTMLRAHLWLGLAGAVVGALAFALLFSMGIPFIVNSAVMAAGVLVFFGATAGLFLGGLVTLRPDHDPYILKIRGALEEGKCAVVVHALSHEQMKIAADLLQRSGGEVVRTL</sequence>